<name>A0A0L6W048_9FIRM</name>
<protein>
    <submittedName>
        <fullName evidence="1">Uncharacterized protein</fullName>
    </submittedName>
</protein>
<evidence type="ECO:0000313" key="1">
    <source>
        <dbReference type="EMBL" id="KNZ68846.1"/>
    </source>
</evidence>
<sequence length="71" mass="7962">MTTVKAPICMTCDHFIDDPERLICEAFPNGIPEAIINSQADHRMPYPGDNGIQYKRKLNGPGLAEPQYFNP</sequence>
<dbReference type="RefSeq" id="WP_052218654.1">
    <property type="nucleotide sequence ID" value="NZ_LGTE01000021.1"/>
</dbReference>
<dbReference type="AlphaFoldDB" id="A0A0L6W048"/>
<proteinExistence type="predicted"/>
<comment type="caution">
    <text evidence="1">The sequence shown here is derived from an EMBL/GenBank/DDBJ whole genome shotgun (WGS) entry which is preliminary data.</text>
</comment>
<accession>A0A0L6W048</accession>
<gene>
    <name evidence="1" type="ORF">Tfer_2615</name>
</gene>
<evidence type="ECO:0000313" key="2">
    <source>
        <dbReference type="Proteomes" id="UP000037175"/>
    </source>
</evidence>
<organism evidence="1 2">
    <name type="scientific">Thermincola ferriacetica</name>
    <dbReference type="NCBI Taxonomy" id="281456"/>
    <lineage>
        <taxon>Bacteria</taxon>
        <taxon>Bacillati</taxon>
        <taxon>Bacillota</taxon>
        <taxon>Clostridia</taxon>
        <taxon>Eubacteriales</taxon>
        <taxon>Thermincolaceae</taxon>
        <taxon>Thermincola</taxon>
    </lineage>
</organism>
<keyword evidence="2" id="KW-1185">Reference proteome</keyword>
<reference evidence="2" key="1">
    <citation type="submission" date="2015-07" db="EMBL/GenBank/DDBJ databases">
        <title>Complete Genome of Thermincola ferriacetica strain Z-0001T.</title>
        <authorList>
            <person name="Lusk B."/>
            <person name="Badalamenti J.P."/>
            <person name="Parameswaran P."/>
            <person name="Bond D.R."/>
            <person name="Torres C.I."/>
        </authorList>
    </citation>
    <scope>NUCLEOTIDE SEQUENCE [LARGE SCALE GENOMIC DNA]</scope>
    <source>
        <strain evidence="2">Z-0001</strain>
    </source>
</reference>
<dbReference type="EMBL" id="LGTE01000021">
    <property type="protein sequence ID" value="KNZ68846.1"/>
    <property type="molecule type" value="Genomic_DNA"/>
</dbReference>
<dbReference type="Proteomes" id="UP000037175">
    <property type="component" value="Unassembled WGS sequence"/>
</dbReference>